<feature type="region of interest" description="Disordered" evidence="1">
    <location>
        <begin position="1"/>
        <end position="144"/>
    </location>
</feature>
<feature type="compositionally biased region" description="Basic and acidic residues" evidence="1">
    <location>
        <begin position="132"/>
        <end position="143"/>
    </location>
</feature>
<gene>
    <name evidence="2" type="ORF">LTR69_009800</name>
</gene>
<evidence type="ECO:0000313" key="3">
    <source>
        <dbReference type="Proteomes" id="UP001345691"/>
    </source>
</evidence>
<evidence type="ECO:0000256" key="1">
    <source>
        <dbReference type="SAM" id="MobiDB-lite"/>
    </source>
</evidence>
<feature type="compositionally biased region" description="Basic residues" evidence="1">
    <location>
        <begin position="50"/>
        <end position="64"/>
    </location>
</feature>
<sequence>MPPRRGSRNASGTDLHDHPDAEIDSDEQDVASSSAAGGFLFITDTGQNRQSRKKQERKTLRAHVMHNYLEKTHAEKQEPEATLSSVMPSKKERPASRTTVSSGQKMRFRLVSDGLQQRYPYRHPNGKKRNKPRNDAADSKRVLDSQTSTVGFPTALRHIPGYPLTVLNPQTIDPFGTLAIELNTKDEIFLHRFSKLNRYPWCPINGQSDWSIFAVSDQLVFHATMYSWGMHFRHRTPAPTHDEEVQVIQHKLAAISLIDDRLSDPDAATGDATIAAVAALTNIALISDSYPEANKHMRGMDAIIAKRGGLSTLGSGVQLHLRRLMSWNDLIYSEVFDEKLRFPPIEVRDEAWGAFQPTDGSTSLPGLSYTELRAARVPRHEVLQLLDDIRGLCQAEQASPLLRIDEQGRMKRSDMFLRIEMRLRLIVQVDTRPGKNRWDATVWRAASLAAMMFTHRHLRGNPLKYRHFPVLSMHLYGTLRTMSEELTEFDFAPGLLIWVLSTGAVVSTKVGGAHQSFYRWMLCGFLWTGEADEKRYPRLWQEVQQSMLGEYENNRN</sequence>
<comment type="caution">
    <text evidence="2">The sequence shown here is derived from an EMBL/GenBank/DDBJ whole genome shotgun (WGS) entry which is preliminary data.</text>
</comment>
<evidence type="ECO:0000313" key="2">
    <source>
        <dbReference type="EMBL" id="KAK5052462.1"/>
    </source>
</evidence>
<evidence type="ECO:0008006" key="4">
    <source>
        <dbReference type="Google" id="ProtNLM"/>
    </source>
</evidence>
<organism evidence="2 3">
    <name type="scientific">Exophiala sideris</name>
    <dbReference type="NCBI Taxonomy" id="1016849"/>
    <lineage>
        <taxon>Eukaryota</taxon>
        <taxon>Fungi</taxon>
        <taxon>Dikarya</taxon>
        <taxon>Ascomycota</taxon>
        <taxon>Pezizomycotina</taxon>
        <taxon>Eurotiomycetes</taxon>
        <taxon>Chaetothyriomycetidae</taxon>
        <taxon>Chaetothyriales</taxon>
        <taxon>Herpotrichiellaceae</taxon>
        <taxon>Exophiala</taxon>
    </lineage>
</organism>
<dbReference type="EMBL" id="JAVRRF010000029">
    <property type="protein sequence ID" value="KAK5052462.1"/>
    <property type="molecule type" value="Genomic_DNA"/>
</dbReference>
<keyword evidence="3" id="KW-1185">Reference proteome</keyword>
<dbReference type="PANTHER" id="PTHR37540:SF5">
    <property type="entry name" value="TRANSCRIPTION FACTOR DOMAIN-CONTAINING PROTEIN"/>
    <property type="match status" value="1"/>
</dbReference>
<proteinExistence type="predicted"/>
<name>A0ABR0IZ72_9EURO</name>
<dbReference type="InterPro" id="IPR021858">
    <property type="entry name" value="Fun_TF"/>
</dbReference>
<dbReference type="Pfam" id="PF11951">
    <property type="entry name" value="Fungal_trans_2"/>
    <property type="match status" value="1"/>
</dbReference>
<reference evidence="2 3" key="1">
    <citation type="submission" date="2023-08" db="EMBL/GenBank/DDBJ databases">
        <title>Black Yeasts Isolated from many extreme environments.</title>
        <authorList>
            <person name="Coleine C."/>
            <person name="Stajich J.E."/>
            <person name="Selbmann L."/>
        </authorList>
    </citation>
    <scope>NUCLEOTIDE SEQUENCE [LARGE SCALE GENOMIC DNA]</scope>
    <source>
        <strain evidence="2 3">CCFEE 6328</strain>
    </source>
</reference>
<feature type="compositionally biased region" description="Basic and acidic residues" evidence="1">
    <location>
        <begin position="68"/>
        <end position="79"/>
    </location>
</feature>
<dbReference type="PANTHER" id="PTHR37540">
    <property type="entry name" value="TRANSCRIPTION FACTOR (ACR-2), PUTATIVE-RELATED-RELATED"/>
    <property type="match status" value="1"/>
</dbReference>
<dbReference type="Proteomes" id="UP001345691">
    <property type="component" value="Unassembled WGS sequence"/>
</dbReference>
<protein>
    <recommendedName>
        <fullName evidence="4">Transcription factor domain-containing protein</fullName>
    </recommendedName>
</protein>
<feature type="compositionally biased region" description="Basic residues" evidence="1">
    <location>
        <begin position="120"/>
        <end position="131"/>
    </location>
</feature>
<accession>A0ABR0IZ72</accession>